<dbReference type="PROSITE" id="PS50112">
    <property type="entry name" value="PAS"/>
    <property type="match status" value="1"/>
</dbReference>
<organism evidence="9 10">
    <name type="scientific">Hymenobacter nitidus</name>
    <dbReference type="NCBI Taxonomy" id="2880929"/>
    <lineage>
        <taxon>Bacteria</taxon>
        <taxon>Pseudomonadati</taxon>
        <taxon>Bacteroidota</taxon>
        <taxon>Cytophagia</taxon>
        <taxon>Cytophagales</taxon>
        <taxon>Hymenobacteraceae</taxon>
        <taxon>Hymenobacter</taxon>
    </lineage>
</organism>
<dbReference type="EC" id="2.7.13.3" evidence="2"/>
<evidence type="ECO:0000259" key="6">
    <source>
        <dbReference type="PROSITE" id="PS50109"/>
    </source>
</evidence>
<dbReference type="InterPro" id="IPR013655">
    <property type="entry name" value="PAS_fold_3"/>
</dbReference>
<accession>A0ABS8AGK9</accession>
<dbReference type="RefSeq" id="WP_226187537.1">
    <property type="nucleotide sequence ID" value="NZ_JAJADQ010000008.1"/>
</dbReference>
<proteinExistence type="predicted"/>
<reference evidence="9" key="1">
    <citation type="submission" date="2021-10" db="EMBL/GenBank/DDBJ databases">
        <authorList>
            <person name="Dean J.D."/>
            <person name="Kim M.K."/>
            <person name="Newey C.N."/>
            <person name="Stoker T.S."/>
            <person name="Thompson D.W."/>
            <person name="Grose J.H."/>
        </authorList>
    </citation>
    <scope>NUCLEOTIDE SEQUENCE</scope>
    <source>
        <strain evidence="9">BT635</strain>
    </source>
</reference>
<dbReference type="InterPro" id="IPR013656">
    <property type="entry name" value="PAS_4"/>
</dbReference>
<evidence type="ECO:0000256" key="2">
    <source>
        <dbReference type="ARBA" id="ARBA00012438"/>
    </source>
</evidence>
<dbReference type="InterPro" id="IPR036097">
    <property type="entry name" value="HisK_dim/P_sf"/>
</dbReference>
<evidence type="ECO:0000256" key="4">
    <source>
        <dbReference type="ARBA" id="ARBA00022679"/>
    </source>
</evidence>
<evidence type="ECO:0000256" key="1">
    <source>
        <dbReference type="ARBA" id="ARBA00000085"/>
    </source>
</evidence>
<evidence type="ECO:0000313" key="10">
    <source>
        <dbReference type="Proteomes" id="UP001165297"/>
    </source>
</evidence>
<dbReference type="SMART" id="SM00387">
    <property type="entry name" value="HATPase_c"/>
    <property type="match status" value="1"/>
</dbReference>
<dbReference type="NCBIfam" id="TIGR00229">
    <property type="entry name" value="sensory_box"/>
    <property type="match status" value="2"/>
</dbReference>
<dbReference type="PANTHER" id="PTHR43304">
    <property type="entry name" value="PHYTOCHROME-LIKE PROTEIN CPH1"/>
    <property type="match status" value="1"/>
</dbReference>
<dbReference type="InterPro" id="IPR000014">
    <property type="entry name" value="PAS"/>
</dbReference>
<evidence type="ECO:0000259" key="8">
    <source>
        <dbReference type="PROSITE" id="PS50113"/>
    </source>
</evidence>
<dbReference type="Gene3D" id="1.10.287.130">
    <property type="match status" value="1"/>
</dbReference>
<dbReference type="PROSITE" id="PS50113">
    <property type="entry name" value="PAC"/>
    <property type="match status" value="2"/>
</dbReference>
<dbReference type="Gene3D" id="3.30.450.20">
    <property type="entry name" value="PAS domain"/>
    <property type="match status" value="2"/>
</dbReference>
<dbReference type="InterPro" id="IPR004358">
    <property type="entry name" value="Sig_transdc_His_kin-like_C"/>
</dbReference>
<feature type="domain" description="PAS" evidence="7">
    <location>
        <begin position="130"/>
        <end position="204"/>
    </location>
</feature>
<dbReference type="SMART" id="SM00086">
    <property type="entry name" value="PAC"/>
    <property type="match status" value="2"/>
</dbReference>
<dbReference type="InterPro" id="IPR001610">
    <property type="entry name" value="PAC"/>
</dbReference>
<name>A0ABS8AGK9_9BACT</name>
<dbReference type="CDD" id="cd00082">
    <property type="entry name" value="HisKA"/>
    <property type="match status" value="1"/>
</dbReference>
<dbReference type="CDD" id="cd00130">
    <property type="entry name" value="PAS"/>
    <property type="match status" value="2"/>
</dbReference>
<dbReference type="InterPro" id="IPR003594">
    <property type="entry name" value="HATPase_dom"/>
</dbReference>
<dbReference type="InterPro" id="IPR000700">
    <property type="entry name" value="PAS-assoc_C"/>
</dbReference>
<dbReference type="PROSITE" id="PS50109">
    <property type="entry name" value="HIS_KIN"/>
    <property type="match status" value="1"/>
</dbReference>
<gene>
    <name evidence="9" type="ORF">LGH70_15910</name>
</gene>
<evidence type="ECO:0000313" key="9">
    <source>
        <dbReference type="EMBL" id="MCB2379087.1"/>
    </source>
</evidence>
<dbReference type="PRINTS" id="PR00344">
    <property type="entry name" value="BCTRLSENSOR"/>
</dbReference>
<dbReference type="PANTHER" id="PTHR43304:SF1">
    <property type="entry name" value="PAC DOMAIN-CONTAINING PROTEIN"/>
    <property type="match status" value="1"/>
</dbReference>
<keyword evidence="3" id="KW-0597">Phosphoprotein</keyword>
<keyword evidence="10" id="KW-1185">Reference proteome</keyword>
<dbReference type="GO" id="GO:0016301">
    <property type="term" value="F:kinase activity"/>
    <property type="evidence" value="ECO:0007669"/>
    <property type="project" value="UniProtKB-KW"/>
</dbReference>
<dbReference type="Proteomes" id="UP001165297">
    <property type="component" value="Unassembled WGS sequence"/>
</dbReference>
<dbReference type="Pfam" id="PF08447">
    <property type="entry name" value="PAS_3"/>
    <property type="match status" value="1"/>
</dbReference>
<dbReference type="SUPFAM" id="SSF55874">
    <property type="entry name" value="ATPase domain of HSP90 chaperone/DNA topoisomerase II/histidine kinase"/>
    <property type="match status" value="1"/>
</dbReference>
<evidence type="ECO:0000259" key="7">
    <source>
        <dbReference type="PROSITE" id="PS50112"/>
    </source>
</evidence>
<feature type="domain" description="Histidine kinase" evidence="6">
    <location>
        <begin position="406"/>
        <end position="622"/>
    </location>
</feature>
<comment type="catalytic activity">
    <reaction evidence="1">
        <text>ATP + protein L-histidine = ADP + protein N-phospho-L-histidine.</text>
        <dbReference type="EC" id="2.7.13.3"/>
    </reaction>
</comment>
<dbReference type="SUPFAM" id="SSF55785">
    <property type="entry name" value="PYP-like sensor domain (PAS domain)"/>
    <property type="match status" value="2"/>
</dbReference>
<dbReference type="InterPro" id="IPR036890">
    <property type="entry name" value="HATPase_C_sf"/>
</dbReference>
<evidence type="ECO:0000256" key="5">
    <source>
        <dbReference type="ARBA" id="ARBA00022777"/>
    </source>
</evidence>
<dbReference type="InterPro" id="IPR003661">
    <property type="entry name" value="HisK_dim/P_dom"/>
</dbReference>
<dbReference type="SUPFAM" id="SSF47384">
    <property type="entry name" value="Homodimeric domain of signal transducing histidine kinase"/>
    <property type="match status" value="1"/>
</dbReference>
<dbReference type="SMART" id="SM00091">
    <property type="entry name" value="PAS"/>
    <property type="match status" value="3"/>
</dbReference>
<dbReference type="Pfam" id="PF02518">
    <property type="entry name" value="HATPase_c"/>
    <property type="match status" value="1"/>
</dbReference>
<dbReference type="Pfam" id="PF08448">
    <property type="entry name" value="PAS_4"/>
    <property type="match status" value="1"/>
</dbReference>
<dbReference type="Gene3D" id="2.10.70.100">
    <property type="match status" value="1"/>
</dbReference>
<dbReference type="InterPro" id="IPR005467">
    <property type="entry name" value="His_kinase_dom"/>
</dbReference>
<dbReference type="InterPro" id="IPR035965">
    <property type="entry name" value="PAS-like_dom_sf"/>
</dbReference>
<keyword evidence="5 9" id="KW-0418">Kinase</keyword>
<evidence type="ECO:0000256" key="3">
    <source>
        <dbReference type="ARBA" id="ARBA00022553"/>
    </source>
</evidence>
<protein>
    <recommendedName>
        <fullName evidence="2">histidine kinase</fullName>
        <ecNumber evidence="2">2.7.13.3</ecNumber>
    </recommendedName>
</protein>
<keyword evidence="4" id="KW-0808">Transferase</keyword>
<feature type="domain" description="PAC" evidence="8">
    <location>
        <begin position="194"/>
        <end position="258"/>
    </location>
</feature>
<dbReference type="EMBL" id="JAJADQ010000008">
    <property type="protein sequence ID" value="MCB2379087.1"/>
    <property type="molecule type" value="Genomic_DNA"/>
</dbReference>
<comment type="caution">
    <text evidence="9">The sequence shown here is derived from an EMBL/GenBank/DDBJ whole genome shotgun (WGS) entry which is preliminary data.</text>
</comment>
<dbReference type="Gene3D" id="3.30.565.10">
    <property type="entry name" value="Histidine kinase-like ATPase, C-terminal domain"/>
    <property type="match status" value="1"/>
</dbReference>
<sequence length="629" mass="70001">MMNSAASVGSMPFELSRTTAAFVLNERGELLHATAGLAEWLGEPPGQFTEARLLELLRPADPAHTPPPLEYAASGGVVGYKVQVVLRGEVLLLWVTLLPLPGVAGPRAGVYGLVKPASSDAATNTALLERERYLSIIFNNIADVTFVLNVEAAGRYRFGFVNQAFEKTTGLSVEKVVGSYVHDIIPEPSLSLVLEKYHEAITTGQRVVWLETSHYPSGRVVGEVSVTPVVDDTGTCHRLVGIVHDQTQQKEAEEELVASNERFHFALKATTDALYDWSVVADTLLWGEGFETLFGYQLPHNPTPFDYWGDKVHPEDYQRVVAGLRKIALATDTFFWQKEYRFARADGSWAVVFDRGYLLRDEQGQPVRMIGAMQDITERREAEELQQQMARKLLTQYTDLQQFTYIVSHNLRAPLANALGFANLLTRVDKQSTVFDDSLKNLQTSLQKLDGVLTDVNGILSVRDRQHGYRPEPVALAAVCRQALHGLEELLRECGGQLHIDIPPELRILGSRAYFHSIFHNLISNAIKYRSDARPLQINISATTSPAQDTTIVVADNGLGFDQEQAGDNLFQLYRRFHPDKPGRGIGLFLVKAHVESMHGQVTVESRVNEGTQFILYFSLYAADENLPD</sequence>
<dbReference type="InterPro" id="IPR052162">
    <property type="entry name" value="Sensor_kinase/Photoreceptor"/>
</dbReference>
<feature type="domain" description="PAC" evidence="8">
    <location>
        <begin position="336"/>
        <end position="388"/>
    </location>
</feature>